<keyword evidence="1" id="KW-1185">Reference proteome</keyword>
<evidence type="ECO:0000313" key="1">
    <source>
        <dbReference type="Proteomes" id="UP000887574"/>
    </source>
</evidence>
<sequence>MPFLCKICNDTVSMETADIIEHVIRRHKEMYDMCVQGTSDVNDTVDILARKNCPSRGQGKNAQVMVEI</sequence>
<proteinExistence type="predicted"/>
<evidence type="ECO:0000313" key="2">
    <source>
        <dbReference type="WBParaSite" id="jg667"/>
    </source>
</evidence>
<protein>
    <submittedName>
        <fullName evidence="2">Uncharacterized protein</fullName>
    </submittedName>
</protein>
<reference evidence="2" key="1">
    <citation type="submission" date="2022-11" db="UniProtKB">
        <authorList>
            <consortium name="WormBaseParasite"/>
        </authorList>
    </citation>
    <scope>IDENTIFICATION</scope>
</reference>
<name>A0A915ELK7_9BILA</name>
<organism evidence="1 2">
    <name type="scientific">Ditylenchus dipsaci</name>
    <dbReference type="NCBI Taxonomy" id="166011"/>
    <lineage>
        <taxon>Eukaryota</taxon>
        <taxon>Metazoa</taxon>
        <taxon>Ecdysozoa</taxon>
        <taxon>Nematoda</taxon>
        <taxon>Chromadorea</taxon>
        <taxon>Rhabditida</taxon>
        <taxon>Tylenchina</taxon>
        <taxon>Tylenchomorpha</taxon>
        <taxon>Sphaerularioidea</taxon>
        <taxon>Anguinidae</taxon>
        <taxon>Anguininae</taxon>
        <taxon>Ditylenchus</taxon>
    </lineage>
</organism>
<dbReference type="Proteomes" id="UP000887574">
    <property type="component" value="Unplaced"/>
</dbReference>
<dbReference type="WBParaSite" id="jg667">
    <property type="protein sequence ID" value="jg667"/>
    <property type="gene ID" value="jg667"/>
</dbReference>
<accession>A0A915ELK7</accession>
<dbReference type="AlphaFoldDB" id="A0A915ELK7"/>